<dbReference type="Pfam" id="PF00117">
    <property type="entry name" value="GATase"/>
    <property type="match status" value="1"/>
</dbReference>
<dbReference type="Proteomes" id="UP000434044">
    <property type="component" value="Unassembled WGS sequence"/>
</dbReference>
<dbReference type="GO" id="GO:0003921">
    <property type="term" value="F:GMP synthase activity"/>
    <property type="evidence" value="ECO:0007669"/>
    <property type="project" value="InterPro"/>
</dbReference>
<dbReference type="EMBL" id="WNKT01000001">
    <property type="protein sequence ID" value="MTW19585.1"/>
    <property type="molecule type" value="Genomic_DNA"/>
</dbReference>
<dbReference type="PRINTS" id="PR00097">
    <property type="entry name" value="ANTSNTHASEII"/>
</dbReference>
<keyword evidence="5 11" id="KW-0436">Ligase</keyword>
<dbReference type="NCBIfam" id="TIGR00888">
    <property type="entry name" value="guaA_Nterm"/>
    <property type="match status" value="1"/>
</dbReference>
<dbReference type="InterPro" id="IPR029062">
    <property type="entry name" value="Class_I_gatase-like"/>
</dbReference>
<dbReference type="PRINTS" id="PR00096">
    <property type="entry name" value="GATASE"/>
</dbReference>
<keyword evidence="10 11" id="KW-0315">Glutamine amidotransferase</keyword>
<keyword evidence="6 11" id="KW-0547">Nucleotide-binding</keyword>
<evidence type="ECO:0000256" key="7">
    <source>
        <dbReference type="ARBA" id="ARBA00022749"/>
    </source>
</evidence>
<dbReference type="NCBIfam" id="TIGR00884">
    <property type="entry name" value="guaA_Cterm"/>
    <property type="match status" value="1"/>
</dbReference>
<comment type="function">
    <text evidence="1 11">Catalyzes the synthesis of GMP from XMP.</text>
</comment>
<dbReference type="CDD" id="cd01997">
    <property type="entry name" value="GMP_synthase_C"/>
    <property type="match status" value="1"/>
</dbReference>
<evidence type="ECO:0000256" key="10">
    <source>
        <dbReference type="ARBA" id="ARBA00022962"/>
    </source>
</evidence>
<comment type="caution">
    <text evidence="14">The sequence shown here is derived from an EMBL/GenBank/DDBJ whole genome shotgun (WGS) entry which is preliminary data.</text>
</comment>
<comment type="subunit">
    <text evidence="11">Homodimer.</text>
</comment>
<dbReference type="InterPro" id="IPR014729">
    <property type="entry name" value="Rossmann-like_a/b/a_fold"/>
</dbReference>
<evidence type="ECO:0000256" key="6">
    <source>
        <dbReference type="ARBA" id="ARBA00022741"/>
    </source>
</evidence>
<protein>
    <recommendedName>
        <fullName evidence="4 11">GMP synthase [glutamine-hydrolyzing]</fullName>
        <ecNumber evidence="3 11">6.3.5.2</ecNumber>
    </recommendedName>
    <alternativeName>
        <fullName evidence="11">GMP synthetase</fullName>
    </alternativeName>
    <alternativeName>
        <fullName evidence="11">Glutamine amidotransferase</fullName>
    </alternativeName>
</protein>
<evidence type="ECO:0000256" key="4">
    <source>
        <dbReference type="ARBA" id="ARBA00021562"/>
    </source>
</evidence>
<evidence type="ECO:0000256" key="2">
    <source>
        <dbReference type="ARBA" id="ARBA00005153"/>
    </source>
</evidence>
<evidence type="ECO:0000256" key="1">
    <source>
        <dbReference type="ARBA" id="ARBA00002332"/>
    </source>
</evidence>
<evidence type="ECO:0000256" key="8">
    <source>
        <dbReference type="ARBA" id="ARBA00022755"/>
    </source>
</evidence>
<dbReference type="PANTHER" id="PTHR11922:SF2">
    <property type="entry name" value="GMP SYNTHASE [GLUTAMINE-HYDROLYZING]"/>
    <property type="match status" value="1"/>
</dbReference>
<keyword evidence="9 11" id="KW-0067">ATP-binding</keyword>
<dbReference type="HAMAP" id="MF_00344">
    <property type="entry name" value="GMP_synthase"/>
    <property type="match status" value="1"/>
</dbReference>
<comment type="pathway">
    <text evidence="2 11">Purine metabolism; GMP biosynthesis; GMP from XMP (L-Gln route): step 1/1.</text>
</comment>
<dbReference type="FunFam" id="3.30.300.10:FF:000002">
    <property type="entry name" value="GMP synthase [glutamine-hydrolyzing]"/>
    <property type="match status" value="1"/>
</dbReference>
<dbReference type="FunFam" id="3.40.50.880:FF:000001">
    <property type="entry name" value="GMP synthase [glutamine-hydrolyzing]"/>
    <property type="match status" value="1"/>
</dbReference>
<reference evidence="14 15" key="1">
    <citation type="submission" date="2019-11" db="EMBL/GenBank/DDBJ databases">
        <title>Whole-genome sequence of the anaerobic purple sulfur bacterium Allochromatium palmeri DSM 15591.</title>
        <authorList>
            <person name="Kyndt J.A."/>
            <person name="Meyer T.E."/>
        </authorList>
    </citation>
    <scope>NUCLEOTIDE SEQUENCE [LARGE SCALE GENOMIC DNA]</scope>
    <source>
        <strain evidence="14 15">DSM 15591</strain>
    </source>
</reference>
<dbReference type="Gene3D" id="3.30.300.10">
    <property type="match status" value="1"/>
</dbReference>
<feature type="binding site" evidence="12">
    <location>
        <begin position="234"/>
        <end position="240"/>
    </location>
    <ligand>
        <name>ATP</name>
        <dbReference type="ChEBI" id="CHEBI:30616"/>
    </ligand>
</feature>
<dbReference type="PANTHER" id="PTHR11922">
    <property type="entry name" value="GMP SYNTHASE-RELATED"/>
    <property type="match status" value="1"/>
</dbReference>
<feature type="active site" description="Nucleophile" evidence="11">
    <location>
        <position position="85"/>
    </location>
</feature>
<evidence type="ECO:0000313" key="14">
    <source>
        <dbReference type="EMBL" id="MTW19585.1"/>
    </source>
</evidence>
<evidence type="ECO:0000256" key="11">
    <source>
        <dbReference type="HAMAP-Rule" id="MF_00344"/>
    </source>
</evidence>
<evidence type="ECO:0000313" key="15">
    <source>
        <dbReference type="Proteomes" id="UP000434044"/>
    </source>
</evidence>
<evidence type="ECO:0000256" key="5">
    <source>
        <dbReference type="ARBA" id="ARBA00022598"/>
    </source>
</evidence>
<dbReference type="CDD" id="cd01742">
    <property type="entry name" value="GATase1_GMP_Synthase"/>
    <property type="match status" value="1"/>
</dbReference>
<dbReference type="RefSeq" id="WP_155448167.1">
    <property type="nucleotide sequence ID" value="NZ_WNKT01000001.1"/>
</dbReference>
<dbReference type="PROSITE" id="PS51273">
    <property type="entry name" value="GATASE_TYPE_1"/>
    <property type="match status" value="1"/>
</dbReference>
<dbReference type="InterPro" id="IPR001674">
    <property type="entry name" value="GMP_synth_C"/>
</dbReference>
<dbReference type="AlphaFoldDB" id="A0A6N8E641"/>
<dbReference type="PROSITE" id="PS51553">
    <property type="entry name" value="GMPS_ATP_PPASE"/>
    <property type="match status" value="1"/>
</dbReference>
<dbReference type="SUPFAM" id="SSF52402">
    <property type="entry name" value="Adenine nucleotide alpha hydrolases-like"/>
    <property type="match status" value="1"/>
</dbReference>
<keyword evidence="7 11" id="KW-0332">GMP biosynthesis</keyword>
<dbReference type="FunFam" id="3.40.50.620:FF:000001">
    <property type="entry name" value="GMP synthase [glutamine-hydrolyzing]"/>
    <property type="match status" value="1"/>
</dbReference>
<dbReference type="InterPro" id="IPR004739">
    <property type="entry name" value="GMP_synth_GATase"/>
</dbReference>
<sequence>MSNIHADRLLILDFGSQYTQLIARRVREAGVYCELHAWDMDAQSIREFAPSGVILSGGPQSVHETETPRADPIVFELGVPVLGICYGLQTMAAQLGGAVVPSTHREYGYAQVRARGHSRLLRDIEDHTSSEGYGLLDVWMSHGDRVDVLPPGFSVIAETDSAPLAGIADESRRFYGVQFHPEVTHTRQGQRILERFVHDICGCGRLWTPDNIIEDSLGRIRAQVGRDKVLLGLSGGVDSSVVAALLHRAIGDQLTCVFVDNGLLRLGEGDQVMSTFARHMGVRVIRVDAEERFLGRLKGVNDPEQKRKIIGNTFIEVFDDEASKLEDVKWLAQGTIYPDVIESAGSKTGKAKVIKSHHNVGGLPEEMNLKLVEPLRELFKDEVRRIGVELGLPSEMVYRHPFPGPGLGVRILGEVHKDSADTLRQADHIFIEELRRADLYDQVSQAFAVFLPVRSVGVVGDNRLYAPVIALRAVETIDFMTARWAHLPYDFLDLVCRRIANEVPNVSRVVYDITGKPPGTIEWE</sequence>
<accession>A0A6N8E641</accession>
<dbReference type="InterPro" id="IPR017926">
    <property type="entry name" value="GATASE"/>
</dbReference>
<keyword evidence="8 11" id="KW-0658">Purine biosynthesis</keyword>
<dbReference type="EC" id="6.3.5.2" evidence="3 11"/>
<evidence type="ECO:0000256" key="3">
    <source>
        <dbReference type="ARBA" id="ARBA00012746"/>
    </source>
</evidence>
<dbReference type="InterPro" id="IPR022955">
    <property type="entry name" value="GMP_synthase"/>
</dbReference>
<dbReference type="Pfam" id="PF00958">
    <property type="entry name" value="GMP_synt_C"/>
    <property type="match status" value="1"/>
</dbReference>
<keyword evidence="15" id="KW-1185">Reference proteome</keyword>
<dbReference type="Gene3D" id="3.40.50.880">
    <property type="match status" value="1"/>
</dbReference>
<dbReference type="OrthoDB" id="9802219at2"/>
<evidence type="ECO:0000256" key="9">
    <source>
        <dbReference type="ARBA" id="ARBA00022840"/>
    </source>
</evidence>
<dbReference type="Gene3D" id="3.40.50.620">
    <property type="entry name" value="HUPs"/>
    <property type="match status" value="1"/>
</dbReference>
<organism evidence="14 15">
    <name type="scientific">Allochromatium palmeri</name>
    <dbReference type="NCBI Taxonomy" id="231048"/>
    <lineage>
        <taxon>Bacteria</taxon>
        <taxon>Pseudomonadati</taxon>
        <taxon>Pseudomonadota</taxon>
        <taxon>Gammaproteobacteria</taxon>
        <taxon>Chromatiales</taxon>
        <taxon>Chromatiaceae</taxon>
        <taxon>Allochromatium</taxon>
    </lineage>
</organism>
<dbReference type="SUPFAM" id="SSF52317">
    <property type="entry name" value="Class I glutamine amidotransferase-like"/>
    <property type="match status" value="1"/>
</dbReference>
<feature type="domain" description="GMPS ATP-PPase" evidence="13">
    <location>
        <begin position="207"/>
        <end position="399"/>
    </location>
</feature>
<dbReference type="Pfam" id="PF02540">
    <property type="entry name" value="NAD_synthase"/>
    <property type="match status" value="1"/>
</dbReference>
<evidence type="ECO:0000256" key="12">
    <source>
        <dbReference type="PROSITE-ProRule" id="PRU00886"/>
    </source>
</evidence>
<feature type="active site" evidence="11">
    <location>
        <position position="180"/>
    </location>
</feature>
<feature type="active site" evidence="11">
    <location>
        <position position="182"/>
    </location>
</feature>
<evidence type="ECO:0000259" key="13">
    <source>
        <dbReference type="PROSITE" id="PS51553"/>
    </source>
</evidence>
<dbReference type="GO" id="GO:0005829">
    <property type="term" value="C:cytosol"/>
    <property type="evidence" value="ECO:0007669"/>
    <property type="project" value="TreeGrafter"/>
</dbReference>
<dbReference type="InterPro" id="IPR025777">
    <property type="entry name" value="GMPS_ATP_PPase_dom"/>
</dbReference>
<comment type="catalytic activity">
    <reaction evidence="11">
        <text>XMP + L-glutamine + ATP + H2O = GMP + L-glutamate + AMP + diphosphate + 2 H(+)</text>
        <dbReference type="Rhea" id="RHEA:11680"/>
        <dbReference type="ChEBI" id="CHEBI:15377"/>
        <dbReference type="ChEBI" id="CHEBI:15378"/>
        <dbReference type="ChEBI" id="CHEBI:29985"/>
        <dbReference type="ChEBI" id="CHEBI:30616"/>
        <dbReference type="ChEBI" id="CHEBI:33019"/>
        <dbReference type="ChEBI" id="CHEBI:57464"/>
        <dbReference type="ChEBI" id="CHEBI:58115"/>
        <dbReference type="ChEBI" id="CHEBI:58359"/>
        <dbReference type="ChEBI" id="CHEBI:456215"/>
        <dbReference type="EC" id="6.3.5.2"/>
    </reaction>
</comment>
<dbReference type="UniPathway" id="UPA00189">
    <property type="reaction ID" value="UER00296"/>
</dbReference>
<name>A0A6N8E641_9GAMM</name>
<dbReference type="InterPro" id="IPR022310">
    <property type="entry name" value="NAD/GMP_synthase"/>
</dbReference>
<gene>
    <name evidence="11 14" type="primary">guaA</name>
    <name evidence="14" type="ORF">GJ668_00585</name>
</gene>
<dbReference type="GO" id="GO:0005524">
    <property type="term" value="F:ATP binding"/>
    <property type="evidence" value="ECO:0007669"/>
    <property type="project" value="UniProtKB-UniRule"/>
</dbReference>
<proteinExistence type="inferred from homology"/>
<dbReference type="SUPFAM" id="SSF54810">
    <property type="entry name" value="GMP synthetase C-terminal dimerisation domain"/>
    <property type="match status" value="1"/>
</dbReference>
<dbReference type="NCBIfam" id="NF000848">
    <property type="entry name" value="PRK00074.1"/>
    <property type="match status" value="1"/>
</dbReference>